<reference evidence="7" key="1">
    <citation type="submission" date="2006-10" db="EMBL/GenBank/DDBJ databases">
        <authorList>
            <person name="Amadeo P."/>
            <person name="Zhao Q."/>
            <person name="Wortman J."/>
            <person name="Fraser-Liggett C."/>
            <person name="Carlton J."/>
        </authorList>
    </citation>
    <scope>NUCLEOTIDE SEQUENCE</scope>
    <source>
        <strain evidence="7">G3</strain>
    </source>
</reference>
<dbReference type="GO" id="GO:0016491">
    <property type="term" value="F:oxidoreductase activity"/>
    <property type="evidence" value="ECO:0007669"/>
    <property type="project" value="UniProtKB-KW"/>
</dbReference>
<dbReference type="InterPro" id="IPR000415">
    <property type="entry name" value="Nitroreductase-like"/>
</dbReference>
<sequence>MNVLDAISKRKTIRDYEQGWKCPKEHLETIAELALLAPSTCNFQSIDLLVITNQEILDKIGSVGLETMPDVLQQQFLLRKDKGYKNVITCDAPVLFILVKNERADPHFYQLDAGIMVESILLASLNYGYGTMCISALAFADLENIIGVPKDKFAMAIAMGKPAASAATYEKEILCKASFIE</sequence>
<dbReference type="InParanoid" id="A2DUI1"/>
<protein>
    <submittedName>
        <fullName evidence="7">Nitroreductase family protein</fullName>
    </submittedName>
</protein>
<accession>A2DUI1</accession>
<keyword evidence="4" id="KW-0288">FMN</keyword>
<dbReference type="PANTHER" id="PTHR43673:SF2">
    <property type="entry name" value="NITROREDUCTASE"/>
    <property type="match status" value="1"/>
</dbReference>
<dbReference type="SMR" id="A2DUI1"/>
<keyword evidence="8" id="KW-1185">Reference proteome</keyword>
<dbReference type="InterPro" id="IPR029479">
    <property type="entry name" value="Nitroreductase"/>
</dbReference>
<dbReference type="Gene3D" id="3.40.109.10">
    <property type="entry name" value="NADH Oxidase"/>
    <property type="match status" value="1"/>
</dbReference>
<dbReference type="VEuPathDB" id="TrichDB:TVAGG3_0663360"/>
<comment type="similarity">
    <text evidence="2">Belongs to the nitroreductase family.</text>
</comment>
<keyword evidence="5" id="KW-0560">Oxidoreductase</keyword>
<dbReference type="AlphaFoldDB" id="A2DUI1"/>
<evidence type="ECO:0000256" key="1">
    <source>
        <dbReference type="ARBA" id="ARBA00001917"/>
    </source>
</evidence>
<name>A2DUI1_TRIV3</name>
<dbReference type="Pfam" id="PF00881">
    <property type="entry name" value="Nitroreductase"/>
    <property type="match status" value="1"/>
</dbReference>
<evidence type="ECO:0000256" key="3">
    <source>
        <dbReference type="ARBA" id="ARBA00022630"/>
    </source>
</evidence>
<evidence type="ECO:0000256" key="4">
    <source>
        <dbReference type="ARBA" id="ARBA00022643"/>
    </source>
</evidence>
<dbReference type="EMBL" id="DS113249">
    <property type="protein sequence ID" value="EAY15872.1"/>
    <property type="molecule type" value="Genomic_DNA"/>
</dbReference>
<dbReference type="VEuPathDB" id="TrichDB:TVAG_165000"/>
<dbReference type="KEGG" id="tva:4773875"/>
<evidence type="ECO:0000256" key="2">
    <source>
        <dbReference type="ARBA" id="ARBA00007118"/>
    </source>
</evidence>
<reference evidence="7" key="2">
    <citation type="journal article" date="2007" name="Science">
        <title>Draft genome sequence of the sexually transmitted pathogen Trichomonas vaginalis.</title>
        <authorList>
            <person name="Carlton J.M."/>
            <person name="Hirt R.P."/>
            <person name="Silva J.C."/>
            <person name="Delcher A.L."/>
            <person name="Schatz M."/>
            <person name="Zhao Q."/>
            <person name="Wortman J.R."/>
            <person name="Bidwell S.L."/>
            <person name="Alsmark U.C.M."/>
            <person name="Besteiro S."/>
            <person name="Sicheritz-Ponten T."/>
            <person name="Noel C.J."/>
            <person name="Dacks J.B."/>
            <person name="Foster P.G."/>
            <person name="Simillion C."/>
            <person name="Van de Peer Y."/>
            <person name="Miranda-Saavedra D."/>
            <person name="Barton G.J."/>
            <person name="Westrop G.D."/>
            <person name="Mueller S."/>
            <person name="Dessi D."/>
            <person name="Fiori P.L."/>
            <person name="Ren Q."/>
            <person name="Paulsen I."/>
            <person name="Zhang H."/>
            <person name="Bastida-Corcuera F.D."/>
            <person name="Simoes-Barbosa A."/>
            <person name="Brown M.T."/>
            <person name="Hayes R.D."/>
            <person name="Mukherjee M."/>
            <person name="Okumura C.Y."/>
            <person name="Schneider R."/>
            <person name="Smith A.J."/>
            <person name="Vanacova S."/>
            <person name="Villalvazo M."/>
            <person name="Haas B.J."/>
            <person name="Pertea M."/>
            <person name="Feldblyum T.V."/>
            <person name="Utterback T.R."/>
            <person name="Shu C.L."/>
            <person name="Osoegawa K."/>
            <person name="de Jong P.J."/>
            <person name="Hrdy I."/>
            <person name="Horvathova L."/>
            <person name="Zubacova Z."/>
            <person name="Dolezal P."/>
            <person name="Malik S.B."/>
            <person name="Logsdon J.M. Jr."/>
            <person name="Henze K."/>
            <person name="Gupta A."/>
            <person name="Wang C.C."/>
            <person name="Dunne R.L."/>
            <person name="Upcroft J.A."/>
            <person name="Upcroft P."/>
            <person name="White O."/>
            <person name="Salzberg S.L."/>
            <person name="Tang P."/>
            <person name="Chiu C.-H."/>
            <person name="Lee Y.-S."/>
            <person name="Embley T.M."/>
            <person name="Coombs G.H."/>
            <person name="Mottram J.C."/>
            <person name="Tachezy J."/>
            <person name="Fraser-Liggett C.M."/>
            <person name="Johnson P.J."/>
        </authorList>
    </citation>
    <scope>NUCLEOTIDE SEQUENCE [LARGE SCALE GENOMIC DNA]</scope>
    <source>
        <strain evidence="7">G3</strain>
    </source>
</reference>
<organism evidence="7 8">
    <name type="scientific">Trichomonas vaginalis (strain ATCC PRA-98 / G3)</name>
    <dbReference type="NCBI Taxonomy" id="412133"/>
    <lineage>
        <taxon>Eukaryota</taxon>
        <taxon>Metamonada</taxon>
        <taxon>Parabasalia</taxon>
        <taxon>Trichomonadida</taxon>
        <taxon>Trichomonadidae</taxon>
        <taxon>Trichomonas</taxon>
    </lineage>
</organism>
<gene>
    <name evidence="7" type="ORF">TVAG_165000</name>
</gene>
<comment type="cofactor">
    <cofactor evidence="1">
        <name>FMN</name>
        <dbReference type="ChEBI" id="CHEBI:58210"/>
    </cofactor>
</comment>
<evidence type="ECO:0000313" key="7">
    <source>
        <dbReference type="EMBL" id="EAY15872.1"/>
    </source>
</evidence>
<evidence type="ECO:0000259" key="6">
    <source>
        <dbReference type="Pfam" id="PF00881"/>
    </source>
</evidence>
<dbReference type="RefSeq" id="XP_001328095.1">
    <property type="nucleotide sequence ID" value="XM_001328060.1"/>
</dbReference>
<feature type="domain" description="Nitroreductase" evidence="6">
    <location>
        <begin position="7"/>
        <end position="161"/>
    </location>
</feature>
<evidence type="ECO:0000256" key="5">
    <source>
        <dbReference type="ARBA" id="ARBA00023002"/>
    </source>
</evidence>
<dbReference type="PANTHER" id="PTHR43673">
    <property type="entry name" value="NAD(P)H NITROREDUCTASE YDGI-RELATED"/>
    <property type="match status" value="1"/>
</dbReference>
<proteinExistence type="inferred from homology"/>
<keyword evidence="3" id="KW-0285">Flavoprotein</keyword>
<dbReference type="SUPFAM" id="SSF55469">
    <property type="entry name" value="FMN-dependent nitroreductase-like"/>
    <property type="match status" value="1"/>
</dbReference>
<dbReference type="OrthoDB" id="41362at2759"/>
<dbReference type="Proteomes" id="UP000001542">
    <property type="component" value="Unassembled WGS sequence"/>
</dbReference>
<evidence type="ECO:0000313" key="8">
    <source>
        <dbReference type="Proteomes" id="UP000001542"/>
    </source>
</evidence>